<comment type="similarity">
    <text evidence="3">Belongs to the class-III pyridoxal-phosphate-dependent aminotransferase family.</text>
</comment>
<reference evidence="11" key="1">
    <citation type="submission" date="2018-05" db="EMBL/GenBank/DDBJ databases">
        <authorList>
            <person name="Lanie J.A."/>
            <person name="Ng W.-L."/>
            <person name="Kazmierczak K.M."/>
            <person name="Andrzejewski T.M."/>
            <person name="Davidsen T.M."/>
            <person name="Wayne K.J."/>
            <person name="Tettelin H."/>
            <person name="Glass J.I."/>
            <person name="Rusch D."/>
            <person name="Podicherti R."/>
            <person name="Tsui H.-C.T."/>
            <person name="Winkler M.E."/>
        </authorList>
    </citation>
    <scope>NUCLEOTIDE SEQUENCE</scope>
</reference>
<evidence type="ECO:0000256" key="6">
    <source>
        <dbReference type="ARBA" id="ARBA00022576"/>
    </source>
</evidence>
<dbReference type="PANTHER" id="PTHR45688">
    <property type="match status" value="1"/>
</dbReference>
<evidence type="ECO:0000256" key="7">
    <source>
        <dbReference type="ARBA" id="ARBA00022679"/>
    </source>
</evidence>
<proteinExistence type="inferred from homology"/>
<dbReference type="Pfam" id="PF00202">
    <property type="entry name" value="Aminotran_3"/>
    <property type="match status" value="1"/>
</dbReference>
<dbReference type="AlphaFoldDB" id="A0A381PGA2"/>
<organism evidence="11">
    <name type="scientific">marine metagenome</name>
    <dbReference type="NCBI Taxonomy" id="408172"/>
    <lineage>
        <taxon>unclassified sequences</taxon>
        <taxon>metagenomes</taxon>
        <taxon>ecological metagenomes</taxon>
    </lineage>
</organism>
<dbReference type="FunFam" id="3.40.640.10:FF:000004">
    <property type="entry name" value="Acetylornithine aminotransferase"/>
    <property type="match status" value="1"/>
</dbReference>
<evidence type="ECO:0000256" key="2">
    <source>
        <dbReference type="ARBA" id="ARBA00004173"/>
    </source>
</evidence>
<dbReference type="EMBL" id="UINC01000974">
    <property type="protein sequence ID" value="SUZ66046.1"/>
    <property type="molecule type" value="Genomic_DNA"/>
</dbReference>
<keyword evidence="9" id="KW-0809">Transit peptide</keyword>
<dbReference type="PROSITE" id="PS00600">
    <property type="entry name" value="AA_TRANSFER_CLASS_3"/>
    <property type="match status" value="1"/>
</dbReference>
<dbReference type="SUPFAM" id="SSF53383">
    <property type="entry name" value="PLP-dependent transferases"/>
    <property type="match status" value="1"/>
</dbReference>
<dbReference type="Gene3D" id="3.40.640.10">
    <property type="entry name" value="Type I PLP-dependent aspartate aminotransferase-like (Major domain)"/>
    <property type="match status" value="1"/>
</dbReference>
<dbReference type="GO" id="GO:0008453">
    <property type="term" value="F:alanine-glyoxylate transaminase activity"/>
    <property type="evidence" value="ECO:0007669"/>
    <property type="project" value="UniProtKB-EC"/>
</dbReference>
<evidence type="ECO:0000313" key="11">
    <source>
        <dbReference type="EMBL" id="SUZ66046.1"/>
    </source>
</evidence>
<protein>
    <recommendedName>
        <fullName evidence="5">alanine--glyoxylate transaminase</fullName>
        <ecNumber evidence="5">2.6.1.44</ecNumber>
    </recommendedName>
</protein>
<evidence type="ECO:0000256" key="9">
    <source>
        <dbReference type="ARBA" id="ARBA00022946"/>
    </source>
</evidence>
<dbReference type="InterPro" id="IPR015424">
    <property type="entry name" value="PyrdxlP-dep_Trfase"/>
</dbReference>
<dbReference type="InterPro" id="IPR049704">
    <property type="entry name" value="Aminotrans_3_PPA_site"/>
</dbReference>
<dbReference type="InterPro" id="IPR015422">
    <property type="entry name" value="PyrdxlP-dep_Trfase_small"/>
</dbReference>
<dbReference type="CDD" id="cd00610">
    <property type="entry name" value="OAT_like"/>
    <property type="match status" value="1"/>
</dbReference>
<dbReference type="GO" id="GO:0005739">
    <property type="term" value="C:mitochondrion"/>
    <property type="evidence" value="ECO:0007669"/>
    <property type="project" value="UniProtKB-SubCell"/>
</dbReference>
<dbReference type="InterPro" id="IPR015421">
    <property type="entry name" value="PyrdxlP-dep_Trfase_major"/>
</dbReference>
<keyword evidence="6" id="KW-0032">Aminotransferase</keyword>
<sequence>MTNENIDWNSESIVNLRNTYYAASQRAFVPYKAPLIFKSGKGQYLWDEKGNKYTDLLGMNVCISVGHCHSKVNKAVQEQLNQLVHCTTMFYHPVPAHYAEELTKTMPDGEDWVVHFTNSGTEAIDLALLMARVYTKNNDILALRNSYHGASYGAQSLTGVGNFRHNTPLLGGIVHVAQPDGFRGIFGDNMPAYLDEIDRNIHYATSKQLAGMIVEPIQGYGGIVPLLPGYIKGAYERVHAAGGIFIVDEVQSGFCRTGDNYWGFESEDIIPDIVVVAKGMGNGYPLGGVIAKRQIAEVLKDKFYFNTYGANPTSCAAGRAVLQVLKEEKLQENARRVGASLKKRLLELQGKYPIIGDVRGKGLMLSLELVKDRQTKEPAVEEAANIIEMTRHQGLVISKSGGYKNCLRLMPPLCLSIEDIDYIISALDNCFSSNQL</sequence>
<evidence type="ECO:0000256" key="3">
    <source>
        <dbReference type="ARBA" id="ARBA00008954"/>
    </source>
</evidence>
<name>A0A381PGA2_9ZZZZ</name>
<dbReference type="InterPro" id="IPR005814">
    <property type="entry name" value="Aminotrans_3"/>
</dbReference>
<dbReference type="PANTHER" id="PTHR45688:SF3">
    <property type="entry name" value="ALANINE--GLYOXYLATE AMINOTRANSFERASE 2, MITOCHONDRIAL"/>
    <property type="match status" value="1"/>
</dbReference>
<dbReference type="PIRSF" id="PIRSF000521">
    <property type="entry name" value="Transaminase_4ab_Lys_Orn"/>
    <property type="match status" value="1"/>
</dbReference>
<comment type="subunit">
    <text evidence="4">Homotetramer.</text>
</comment>
<dbReference type="GO" id="GO:0030170">
    <property type="term" value="F:pyridoxal phosphate binding"/>
    <property type="evidence" value="ECO:0007669"/>
    <property type="project" value="InterPro"/>
</dbReference>
<comment type="cofactor">
    <cofactor evidence="1">
        <name>pyridoxal 5'-phosphate</name>
        <dbReference type="ChEBI" id="CHEBI:597326"/>
    </cofactor>
</comment>
<evidence type="ECO:0000256" key="4">
    <source>
        <dbReference type="ARBA" id="ARBA00011881"/>
    </source>
</evidence>
<evidence type="ECO:0000256" key="5">
    <source>
        <dbReference type="ARBA" id="ARBA00013049"/>
    </source>
</evidence>
<accession>A0A381PGA2</accession>
<keyword evidence="7" id="KW-0808">Transferase</keyword>
<keyword evidence="8" id="KW-0663">Pyridoxal phosphate</keyword>
<dbReference type="EC" id="2.6.1.44" evidence="5"/>
<evidence type="ECO:0000256" key="8">
    <source>
        <dbReference type="ARBA" id="ARBA00022898"/>
    </source>
</evidence>
<evidence type="ECO:0000256" key="10">
    <source>
        <dbReference type="ARBA" id="ARBA00023128"/>
    </source>
</evidence>
<gene>
    <name evidence="11" type="ORF">METZ01_LOCUS18900</name>
</gene>
<comment type="subcellular location">
    <subcellularLocation>
        <location evidence="2">Mitochondrion</location>
    </subcellularLocation>
</comment>
<keyword evidence="10" id="KW-0496">Mitochondrion</keyword>
<evidence type="ECO:0000256" key="1">
    <source>
        <dbReference type="ARBA" id="ARBA00001933"/>
    </source>
</evidence>
<dbReference type="Gene3D" id="3.90.1150.10">
    <property type="entry name" value="Aspartate Aminotransferase, domain 1"/>
    <property type="match status" value="1"/>
</dbReference>